<reference evidence="1" key="1">
    <citation type="submission" date="2022-02" db="EMBL/GenBank/DDBJ databases">
        <title>Plant Genome Project.</title>
        <authorList>
            <person name="Zhang R.-G."/>
        </authorList>
    </citation>
    <scope>NUCLEOTIDE SEQUENCE</scope>
    <source>
        <strain evidence="1">AT1</strain>
    </source>
</reference>
<proteinExistence type="predicted"/>
<keyword evidence="2" id="KW-1185">Reference proteome</keyword>
<organism evidence="1 2">
    <name type="scientific">Rhododendron molle</name>
    <name type="common">Chinese azalea</name>
    <name type="synonym">Azalea mollis</name>
    <dbReference type="NCBI Taxonomy" id="49168"/>
    <lineage>
        <taxon>Eukaryota</taxon>
        <taxon>Viridiplantae</taxon>
        <taxon>Streptophyta</taxon>
        <taxon>Embryophyta</taxon>
        <taxon>Tracheophyta</taxon>
        <taxon>Spermatophyta</taxon>
        <taxon>Magnoliopsida</taxon>
        <taxon>eudicotyledons</taxon>
        <taxon>Gunneridae</taxon>
        <taxon>Pentapetalae</taxon>
        <taxon>asterids</taxon>
        <taxon>Ericales</taxon>
        <taxon>Ericaceae</taxon>
        <taxon>Ericoideae</taxon>
        <taxon>Rhodoreae</taxon>
        <taxon>Rhododendron</taxon>
    </lineage>
</organism>
<dbReference type="Proteomes" id="UP001062846">
    <property type="component" value="Chromosome 12"/>
</dbReference>
<name>A0ACC0LL31_RHOML</name>
<accession>A0ACC0LL31</accession>
<dbReference type="EMBL" id="CM046399">
    <property type="protein sequence ID" value="KAI8529340.1"/>
    <property type="molecule type" value="Genomic_DNA"/>
</dbReference>
<evidence type="ECO:0000313" key="1">
    <source>
        <dbReference type="EMBL" id="KAI8529340.1"/>
    </source>
</evidence>
<gene>
    <name evidence="1" type="ORF">RHMOL_Rhmol12G0217600</name>
</gene>
<evidence type="ECO:0000313" key="2">
    <source>
        <dbReference type="Proteomes" id="UP001062846"/>
    </source>
</evidence>
<sequence length="174" mass="19441">MANLCFIADNDCCMHFERSFYHFGHLVLTYLVTHSDSCENVVIEDSYISVGDDGIAIKSGWDQYGIAYGRPSANILIRNLIIERSMVSAGVSIGSEISGGVSNITVENLRVWNSRRAVRIKTSPGRGGYVRDITYKNLTLDNVRVGIVIKKKKGTTMSTRMKDLTQKPFRSLRT</sequence>
<comment type="caution">
    <text evidence="1">The sequence shown here is derived from an EMBL/GenBank/DDBJ whole genome shotgun (WGS) entry which is preliminary data.</text>
</comment>
<protein>
    <submittedName>
        <fullName evidence="1">Uncharacterized protein</fullName>
    </submittedName>
</protein>